<gene>
    <name evidence="7" type="ORF">A4D02_17915</name>
</gene>
<dbReference type="PANTHER" id="PTHR43301:SF3">
    <property type="entry name" value="ARABINAN ENDO-1,5-ALPHA-L-ARABINOSIDASE A-RELATED"/>
    <property type="match status" value="1"/>
</dbReference>
<dbReference type="InterPro" id="IPR016840">
    <property type="entry name" value="Glyco_hydro_43_endo_a_Ara-ase"/>
</dbReference>
<dbReference type="PIRSF" id="PIRSF026534">
    <property type="entry name" value="Endo_alpha-L-arabinosidase"/>
    <property type="match status" value="1"/>
</dbReference>
<dbReference type="InterPro" id="IPR050727">
    <property type="entry name" value="GH43_arabinanases"/>
</dbReference>
<keyword evidence="3 5" id="KW-0378">Hydrolase</keyword>
<evidence type="ECO:0000313" key="7">
    <source>
        <dbReference type="EMBL" id="OQP39203.1"/>
    </source>
</evidence>
<reference evidence="7 8" key="1">
    <citation type="submission" date="2016-04" db="EMBL/GenBank/DDBJ databases">
        <authorList>
            <person name="Chen L."/>
            <person name="Zhuang W."/>
            <person name="Wang G."/>
        </authorList>
    </citation>
    <scope>NUCLEOTIDE SEQUENCE [LARGE SCALE GENOMIC DNA]</scope>
    <source>
        <strain evidence="8">GR20</strain>
    </source>
</reference>
<evidence type="ECO:0000256" key="2">
    <source>
        <dbReference type="ARBA" id="ARBA00009865"/>
    </source>
</evidence>
<evidence type="ECO:0000256" key="6">
    <source>
        <dbReference type="SAM" id="SignalP"/>
    </source>
</evidence>
<sequence>MKYLIIYYYLLLNLSSAAQPIPAHDPVLIKQDSVYYMFCTGQGITEWSSVNMVDWKKEPPVFAQPPAWVMKELPAFKGHTWAPDMSFHNGQYYLYYAVSAFGKNTSCIGVATNKTLHPGARDFHWEDRGKLVQSVPNRDDWNAIDPNLFVDDNDSAWLTFGSFWSGIKLVKLNNDLVSLAHPEEWYNLANRRDSGTTAIEAPFLFKKGKYYYLFVSVDYCCRGLKSTYKVLVGRSEKVTGPYIDKNNVPMMKGGGSLVAAGDTTNWVAIGHNSVYTFDGKDYIVYHGYDAKDNGKSKLIIRELGWDANGWPKMSELR</sequence>
<keyword evidence="6" id="KW-0732">Signal</keyword>
<evidence type="ECO:0000256" key="5">
    <source>
        <dbReference type="PIRNR" id="PIRNR026534"/>
    </source>
</evidence>
<evidence type="ECO:0000256" key="1">
    <source>
        <dbReference type="ARBA" id="ARBA00004834"/>
    </source>
</evidence>
<feature type="signal peptide" evidence="6">
    <location>
        <begin position="1"/>
        <end position="18"/>
    </location>
</feature>
<dbReference type="PANTHER" id="PTHR43301">
    <property type="entry name" value="ARABINAN ENDO-1,5-ALPHA-L-ARABINOSIDASE"/>
    <property type="match status" value="1"/>
</dbReference>
<keyword evidence="8" id="KW-1185">Reference proteome</keyword>
<dbReference type="RefSeq" id="WP_014217025.1">
    <property type="nucleotide sequence ID" value="NZ_LWBO01000084.1"/>
</dbReference>
<evidence type="ECO:0000256" key="4">
    <source>
        <dbReference type="ARBA" id="ARBA00023295"/>
    </source>
</evidence>
<dbReference type="Pfam" id="PF04616">
    <property type="entry name" value="Glyco_hydro_43"/>
    <property type="match status" value="1"/>
</dbReference>
<dbReference type="EMBL" id="LWBO01000084">
    <property type="protein sequence ID" value="OQP39203.1"/>
    <property type="molecule type" value="Genomic_DNA"/>
</dbReference>
<comment type="pathway">
    <text evidence="1 5">Glycan metabolism; L-arabinan degradation.</text>
</comment>
<dbReference type="Gene3D" id="2.115.10.20">
    <property type="entry name" value="Glycosyl hydrolase domain, family 43"/>
    <property type="match status" value="1"/>
</dbReference>
<name>A0ABX3NLX9_9BACT</name>
<protein>
    <submittedName>
        <fullName evidence="7">ABC transporter substrate-binding protein</fullName>
    </submittedName>
</protein>
<organism evidence="7 8">
    <name type="scientific">Niastella koreensis</name>
    <dbReference type="NCBI Taxonomy" id="354356"/>
    <lineage>
        <taxon>Bacteria</taxon>
        <taxon>Pseudomonadati</taxon>
        <taxon>Bacteroidota</taxon>
        <taxon>Chitinophagia</taxon>
        <taxon>Chitinophagales</taxon>
        <taxon>Chitinophagaceae</taxon>
        <taxon>Niastella</taxon>
    </lineage>
</organism>
<dbReference type="SUPFAM" id="SSF75005">
    <property type="entry name" value="Arabinanase/levansucrase/invertase"/>
    <property type="match status" value="1"/>
</dbReference>
<dbReference type="CDD" id="cd18830">
    <property type="entry name" value="GH43_CjArb43A-like"/>
    <property type="match status" value="1"/>
</dbReference>
<evidence type="ECO:0000256" key="3">
    <source>
        <dbReference type="ARBA" id="ARBA00022801"/>
    </source>
</evidence>
<comment type="similarity">
    <text evidence="2 5">Belongs to the glycosyl hydrolase 43 family.</text>
</comment>
<comment type="caution">
    <text evidence="7">The sequence shown here is derived from an EMBL/GenBank/DDBJ whole genome shotgun (WGS) entry which is preliminary data.</text>
</comment>
<dbReference type="Proteomes" id="UP000192277">
    <property type="component" value="Unassembled WGS sequence"/>
</dbReference>
<dbReference type="InterPro" id="IPR023296">
    <property type="entry name" value="Glyco_hydro_beta-prop_sf"/>
</dbReference>
<dbReference type="InterPro" id="IPR006710">
    <property type="entry name" value="Glyco_hydro_43"/>
</dbReference>
<keyword evidence="4 5" id="KW-0326">Glycosidase</keyword>
<feature type="chain" id="PRO_5045972304" evidence="6">
    <location>
        <begin position="19"/>
        <end position="317"/>
    </location>
</feature>
<proteinExistence type="inferred from homology"/>
<evidence type="ECO:0000313" key="8">
    <source>
        <dbReference type="Proteomes" id="UP000192277"/>
    </source>
</evidence>
<accession>A0ABX3NLX9</accession>